<reference evidence="1" key="2">
    <citation type="submission" date="2023-04" db="EMBL/GenBank/DDBJ databases">
        <authorList>
            <person name="Bu L."/>
            <person name="Lu L."/>
            <person name="Laidemitt M.R."/>
            <person name="Zhang S.M."/>
            <person name="Mutuku M."/>
            <person name="Mkoji G."/>
            <person name="Steinauer M."/>
            <person name="Loker E.S."/>
        </authorList>
    </citation>
    <scope>NUCLEOTIDE SEQUENCE</scope>
    <source>
        <strain evidence="1">KasaAsao</strain>
        <tissue evidence="1">Whole Snail</tissue>
    </source>
</reference>
<evidence type="ECO:0000313" key="1">
    <source>
        <dbReference type="EMBL" id="KAK0051712.1"/>
    </source>
</evidence>
<dbReference type="Proteomes" id="UP001233172">
    <property type="component" value="Unassembled WGS sequence"/>
</dbReference>
<evidence type="ECO:0000313" key="2">
    <source>
        <dbReference type="Proteomes" id="UP001233172"/>
    </source>
</evidence>
<dbReference type="EMBL" id="JASAOG010000101">
    <property type="protein sequence ID" value="KAK0051712.1"/>
    <property type="molecule type" value="Genomic_DNA"/>
</dbReference>
<protein>
    <submittedName>
        <fullName evidence="1">Uncharacterized protein</fullName>
    </submittedName>
</protein>
<proteinExistence type="predicted"/>
<keyword evidence="2" id="KW-1185">Reference proteome</keyword>
<accession>A0AAD8BCH0</accession>
<sequence>MSERSPGFVLFESCAFGPVTVCPLRGQMNHLRYRRQLNIEAVPIGLKELRAGHHAVIVQESEQKIYKATSNISQKEKQRDATSEALSLISIYTANCFPNS</sequence>
<name>A0AAD8BCH0_BIOPF</name>
<gene>
    <name evidence="1" type="ORF">Bpfe_018927</name>
</gene>
<reference evidence="1" key="1">
    <citation type="journal article" date="2023" name="PLoS Negl. Trop. Dis.">
        <title>A genome sequence for Biomphalaria pfeifferi, the major vector snail for the human-infecting parasite Schistosoma mansoni.</title>
        <authorList>
            <person name="Bu L."/>
            <person name="Lu L."/>
            <person name="Laidemitt M.R."/>
            <person name="Zhang S.M."/>
            <person name="Mutuku M."/>
            <person name="Mkoji G."/>
            <person name="Steinauer M."/>
            <person name="Loker E.S."/>
        </authorList>
    </citation>
    <scope>NUCLEOTIDE SEQUENCE</scope>
    <source>
        <strain evidence="1">KasaAsao</strain>
    </source>
</reference>
<organism evidence="1 2">
    <name type="scientific">Biomphalaria pfeifferi</name>
    <name type="common">Bloodfluke planorb</name>
    <name type="synonym">Freshwater snail</name>
    <dbReference type="NCBI Taxonomy" id="112525"/>
    <lineage>
        <taxon>Eukaryota</taxon>
        <taxon>Metazoa</taxon>
        <taxon>Spiralia</taxon>
        <taxon>Lophotrochozoa</taxon>
        <taxon>Mollusca</taxon>
        <taxon>Gastropoda</taxon>
        <taxon>Heterobranchia</taxon>
        <taxon>Euthyneura</taxon>
        <taxon>Panpulmonata</taxon>
        <taxon>Hygrophila</taxon>
        <taxon>Lymnaeoidea</taxon>
        <taxon>Planorbidae</taxon>
        <taxon>Biomphalaria</taxon>
    </lineage>
</organism>
<dbReference type="AlphaFoldDB" id="A0AAD8BCH0"/>
<comment type="caution">
    <text evidence="1">The sequence shown here is derived from an EMBL/GenBank/DDBJ whole genome shotgun (WGS) entry which is preliminary data.</text>
</comment>